<organism evidence="2 3">
    <name type="scientific">Paenibacillus plantarum</name>
    <dbReference type="NCBI Taxonomy" id="2654975"/>
    <lineage>
        <taxon>Bacteria</taxon>
        <taxon>Bacillati</taxon>
        <taxon>Bacillota</taxon>
        <taxon>Bacilli</taxon>
        <taxon>Bacillales</taxon>
        <taxon>Paenibacillaceae</taxon>
        <taxon>Paenibacillus</taxon>
    </lineage>
</organism>
<accession>A0ABX1XFC7</accession>
<dbReference type="Pfam" id="PF01547">
    <property type="entry name" value="SBP_bac_1"/>
    <property type="match status" value="1"/>
</dbReference>
<dbReference type="Gene3D" id="3.40.190.10">
    <property type="entry name" value="Periplasmic binding protein-like II"/>
    <property type="match status" value="2"/>
</dbReference>
<comment type="caution">
    <text evidence="2">The sequence shown here is derived from an EMBL/GenBank/DDBJ whole genome shotgun (WGS) entry which is preliminary data.</text>
</comment>
<protein>
    <submittedName>
        <fullName evidence="2">Extracellular solute-binding protein</fullName>
    </submittedName>
</protein>
<name>A0ABX1XFC7_9BACL</name>
<keyword evidence="1" id="KW-0472">Membrane</keyword>
<dbReference type="PANTHER" id="PTHR43649">
    <property type="entry name" value="ARABINOSE-BINDING PROTEIN-RELATED"/>
    <property type="match status" value="1"/>
</dbReference>
<keyword evidence="3" id="KW-1185">Reference proteome</keyword>
<feature type="transmembrane region" description="Helical" evidence="1">
    <location>
        <begin position="20"/>
        <end position="42"/>
    </location>
</feature>
<evidence type="ECO:0000313" key="2">
    <source>
        <dbReference type="EMBL" id="NOU66605.1"/>
    </source>
</evidence>
<dbReference type="InterPro" id="IPR050490">
    <property type="entry name" value="Bact_solute-bd_prot1"/>
</dbReference>
<dbReference type="Proteomes" id="UP000653578">
    <property type="component" value="Unassembled WGS sequence"/>
</dbReference>
<dbReference type="InterPro" id="IPR006059">
    <property type="entry name" value="SBP"/>
</dbReference>
<evidence type="ECO:0000313" key="3">
    <source>
        <dbReference type="Proteomes" id="UP000653578"/>
    </source>
</evidence>
<keyword evidence="1" id="KW-1133">Transmembrane helix</keyword>
<keyword evidence="1" id="KW-0812">Transmembrane</keyword>
<reference evidence="2 3" key="1">
    <citation type="submission" date="2019-10" db="EMBL/GenBank/DDBJ databases">
        <title>Description of Paenibacillus humi sp. nov.</title>
        <authorList>
            <person name="Carlier A."/>
            <person name="Qi S."/>
        </authorList>
    </citation>
    <scope>NUCLEOTIDE SEQUENCE [LARGE SCALE GENOMIC DNA]</scope>
    <source>
        <strain evidence="2 3">LMG 31461</strain>
    </source>
</reference>
<dbReference type="SUPFAM" id="SSF53850">
    <property type="entry name" value="Periplasmic binding protein-like II"/>
    <property type="match status" value="1"/>
</dbReference>
<dbReference type="PANTHER" id="PTHR43649:SF12">
    <property type="entry name" value="DIACETYLCHITOBIOSE BINDING PROTEIN DASA"/>
    <property type="match status" value="1"/>
</dbReference>
<sequence length="568" mass="63937">MINTMTTRGGSTLRNPIQRARLPILMTTVVIISIMTGCSTYTKDAQESDAQKSAKRGKITVTIYDRGNIPSGQGTVENNLMTKWMNQAGPVDVTFIPLPRTQSDQKLNTLFAGGGAPDLILEYAPHVKNPLIDQGQLRPIDDMIESYSTTYKSLLTKYPALRKAGTGTDGKLYQFGRINETIPQRGVFIRKDWLEKLHLNIPQTTEEMYQVAKAFTEQDPDGNGEKDTYGLALAYNAVATLNEMFGVTYPGFVVQDNQLIHGWENIQAVTAFKKRLYTEGLVDKDFYTDKNGSKAKQDFLNGKIGIYMEQFNVPITFYNDFYVGLKKNVPDAELAIMPYPETPVGRFNPIFVNPIQMTGVVNAETKDPEAVMKYVDFAASETFMKTMYYGFEGVHSKTPPGQCPQVTDLNKWKTEFNYASGDFGMLASPTLAGKCYFGVEKMDTKDPLQQEVKKMFEANSSFIDFNLQMAGPTHSEQMPQLPKDLQQILTDTMKQVDVGDGDIWMKAILTPNYSPEQAKKDAIAAWEKAGGIRVDAWYKAFYEKDKDKIIMTKDIYDIFKQQRALQNK</sequence>
<proteinExistence type="predicted"/>
<dbReference type="EMBL" id="WHNY01000064">
    <property type="protein sequence ID" value="NOU66605.1"/>
    <property type="molecule type" value="Genomic_DNA"/>
</dbReference>
<gene>
    <name evidence="2" type="ORF">GC096_21410</name>
</gene>
<evidence type="ECO:0000256" key="1">
    <source>
        <dbReference type="SAM" id="Phobius"/>
    </source>
</evidence>